<accession>A0A0F9M6U3</accession>
<protein>
    <submittedName>
        <fullName evidence="2">Uncharacterized protein</fullName>
    </submittedName>
</protein>
<dbReference type="EMBL" id="LAZR01009487">
    <property type="protein sequence ID" value="KKM72355.1"/>
    <property type="molecule type" value="Genomic_DNA"/>
</dbReference>
<comment type="caution">
    <text evidence="2">The sequence shown here is derived from an EMBL/GenBank/DDBJ whole genome shotgun (WGS) entry which is preliminary data.</text>
</comment>
<reference evidence="2" key="1">
    <citation type="journal article" date="2015" name="Nature">
        <title>Complex archaea that bridge the gap between prokaryotes and eukaryotes.</title>
        <authorList>
            <person name="Spang A."/>
            <person name="Saw J.H."/>
            <person name="Jorgensen S.L."/>
            <person name="Zaremba-Niedzwiedzka K."/>
            <person name="Martijn J."/>
            <person name="Lind A.E."/>
            <person name="van Eijk R."/>
            <person name="Schleper C."/>
            <person name="Guy L."/>
            <person name="Ettema T.J."/>
        </authorList>
    </citation>
    <scope>NUCLEOTIDE SEQUENCE</scope>
</reference>
<feature type="non-terminal residue" evidence="2">
    <location>
        <position position="123"/>
    </location>
</feature>
<evidence type="ECO:0000256" key="1">
    <source>
        <dbReference type="SAM" id="Coils"/>
    </source>
</evidence>
<feature type="coiled-coil region" evidence="1">
    <location>
        <begin position="28"/>
        <end position="69"/>
    </location>
</feature>
<gene>
    <name evidence="2" type="ORF">LCGC14_1421330</name>
</gene>
<evidence type="ECO:0000313" key="2">
    <source>
        <dbReference type="EMBL" id="KKM72355.1"/>
    </source>
</evidence>
<proteinExistence type="predicted"/>
<keyword evidence="1" id="KW-0175">Coiled coil</keyword>
<organism evidence="2">
    <name type="scientific">marine sediment metagenome</name>
    <dbReference type="NCBI Taxonomy" id="412755"/>
    <lineage>
        <taxon>unclassified sequences</taxon>
        <taxon>metagenomes</taxon>
        <taxon>ecological metagenomes</taxon>
    </lineage>
</organism>
<name>A0A0F9M6U3_9ZZZZ</name>
<sequence length="123" mass="13599">MKKLCIILIVLVSCGTLFGQRNAIIPEKVRLELQLQQAQAEVKRLNIVLADTKADRDALTLAIAELKKNVVAQNAGLEKTRLILQDALNNGGKVDWKTLIDDVKWNLVLPDSTATKPDKSGKR</sequence>
<dbReference type="AlphaFoldDB" id="A0A0F9M6U3"/>